<dbReference type="STRING" id="1182544.W9W7J4"/>
<dbReference type="SUPFAM" id="SSF82153">
    <property type="entry name" value="FAS1 domain"/>
    <property type="match status" value="1"/>
</dbReference>
<accession>W9W7J4</accession>
<feature type="domain" description="FAS1" evidence="1">
    <location>
        <begin position="5"/>
        <end position="63"/>
    </location>
</feature>
<protein>
    <recommendedName>
        <fullName evidence="1">FAS1 domain-containing protein</fullName>
    </recommendedName>
</protein>
<keyword evidence="3" id="KW-1185">Reference proteome</keyword>
<evidence type="ECO:0000313" key="2">
    <source>
        <dbReference type="EMBL" id="EXJ60501.1"/>
    </source>
</evidence>
<comment type="caution">
    <text evidence="2">The sequence shown here is derived from an EMBL/GenBank/DDBJ whole genome shotgun (WGS) entry which is preliminary data.</text>
</comment>
<dbReference type="InterPro" id="IPR036378">
    <property type="entry name" value="FAS1_dom_sf"/>
</dbReference>
<dbReference type="InterPro" id="IPR000782">
    <property type="entry name" value="FAS1_domain"/>
</dbReference>
<evidence type="ECO:0000313" key="3">
    <source>
        <dbReference type="Proteomes" id="UP000019473"/>
    </source>
</evidence>
<dbReference type="OrthoDB" id="286301at2759"/>
<dbReference type="VEuPathDB" id="FungiDB:A1O7_04654"/>
<dbReference type="GeneID" id="19179239"/>
<dbReference type="Pfam" id="PF02469">
    <property type="entry name" value="Fasciclin"/>
    <property type="match status" value="1"/>
</dbReference>
<evidence type="ECO:0000259" key="1">
    <source>
        <dbReference type="Pfam" id="PF02469"/>
    </source>
</evidence>
<name>W9W7J4_9EURO</name>
<proteinExistence type="predicted"/>
<dbReference type="Gene3D" id="2.30.180.10">
    <property type="entry name" value="FAS1 domain"/>
    <property type="match status" value="1"/>
</dbReference>
<dbReference type="RefSeq" id="XP_007756854.1">
    <property type="nucleotide sequence ID" value="XM_007758664.1"/>
</dbReference>
<organism evidence="2 3">
    <name type="scientific">Cladophialophora yegresii CBS 114405</name>
    <dbReference type="NCBI Taxonomy" id="1182544"/>
    <lineage>
        <taxon>Eukaryota</taxon>
        <taxon>Fungi</taxon>
        <taxon>Dikarya</taxon>
        <taxon>Ascomycota</taxon>
        <taxon>Pezizomycotina</taxon>
        <taxon>Eurotiomycetes</taxon>
        <taxon>Chaetothyriomycetidae</taxon>
        <taxon>Chaetothyriales</taxon>
        <taxon>Herpotrichiellaceae</taxon>
        <taxon>Cladophialophora</taxon>
    </lineage>
</organism>
<dbReference type="AlphaFoldDB" id="W9W7J4"/>
<dbReference type="EMBL" id="AMGW01000003">
    <property type="protein sequence ID" value="EXJ60501.1"/>
    <property type="molecule type" value="Genomic_DNA"/>
</dbReference>
<gene>
    <name evidence="2" type="ORF">A1O7_04654</name>
</gene>
<feature type="non-terminal residue" evidence="2">
    <location>
        <position position="1"/>
    </location>
</feature>
<dbReference type="HOGENOM" id="CLU_2746858_0_0_1"/>
<reference evidence="2 3" key="1">
    <citation type="submission" date="2013-03" db="EMBL/GenBank/DDBJ databases">
        <title>The Genome Sequence of Cladophialophora yegresii CBS 114405.</title>
        <authorList>
            <consortium name="The Broad Institute Genomics Platform"/>
            <person name="Cuomo C."/>
            <person name="de Hoog S."/>
            <person name="Gorbushina A."/>
            <person name="Walker B."/>
            <person name="Young S.K."/>
            <person name="Zeng Q."/>
            <person name="Gargeya S."/>
            <person name="Fitzgerald M."/>
            <person name="Haas B."/>
            <person name="Abouelleil A."/>
            <person name="Allen A.W."/>
            <person name="Alvarado L."/>
            <person name="Arachchi H.M."/>
            <person name="Berlin A.M."/>
            <person name="Chapman S.B."/>
            <person name="Gainer-Dewar J."/>
            <person name="Goldberg J."/>
            <person name="Griggs A."/>
            <person name="Gujja S."/>
            <person name="Hansen M."/>
            <person name="Howarth C."/>
            <person name="Imamovic A."/>
            <person name="Ireland A."/>
            <person name="Larimer J."/>
            <person name="McCowan C."/>
            <person name="Murphy C."/>
            <person name="Pearson M."/>
            <person name="Poon T.W."/>
            <person name="Priest M."/>
            <person name="Roberts A."/>
            <person name="Saif S."/>
            <person name="Shea T."/>
            <person name="Sisk P."/>
            <person name="Sykes S."/>
            <person name="Wortman J."/>
            <person name="Nusbaum C."/>
            <person name="Birren B."/>
        </authorList>
    </citation>
    <scope>NUCLEOTIDE SEQUENCE [LARGE SCALE GENOMIC DNA]</scope>
    <source>
        <strain evidence="2 3">CBS 114405</strain>
    </source>
</reference>
<sequence>DFIGSSFVAALDQPGLTEQIDLLHEATCAIPINDGFAVVEDALSALGTDLIADLLKYHVVAGQGDVWHFDD</sequence>
<dbReference type="Proteomes" id="UP000019473">
    <property type="component" value="Unassembled WGS sequence"/>
</dbReference>